<dbReference type="EMBL" id="BJNB01000005">
    <property type="protein sequence ID" value="GEB97049.1"/>
    <property type="molecule type" value="Genomic_DNA"/>
</dbReference>
<reference evidence="4 6" key="1">
    <citation type="submission" date="2014-08" db="EMBL/GenBank/DDBJ databases">
        <title>Complete genome sequence of Corynebacterium flavescens OJ8(T)(=DSM 20296(T)), isolated from cheese.</title>
        <authorList>
            <person name="Ruckert C."/>
            <person name="Albersmeier A."/>
            <person name="Winkler A."/>
            <person name="Kalinowski J."/>
        </authorList>
    </citation>
    <scope>NUCLEOTIDE SEQUENCE [LARGE SCALE GENOMIC DNA]</scope>
    <source>
        <strain evidence="4 6">OJ8</strain>
    </source>
</reference>
<accession>A0A1L7CNT7</accession>
<evidence type="ECO:0000256" key="2">
    <source>
        <dbReference type="ARBA" id="ARBA00022801"/>
    </source>
</evidence>
<dbReference type="GO" id="GO:0004045">
    <property type="term" value="F:peptidyl-tRNA hydrolase activity"/>
    <property type="evidence" value="ECO:0007669"/>
    <property type="project" value="UniProtKB-EC"/>
</dbReference>
<dbReference type="EC" id="3.1.1.29" evidence="1"/>
<keyword evidence="6" id="KW-1185">Reference proteome</keyword>
<dbReference type="KEGG" id="cfc:CFLV_10255"/>
<protein>
    <recommendedName>
        <fullName evidence="1">peptidyl-tRNA hydrolase</fullName>
        <ecNumber evidence="1">3.1.1.29</ecNumber>
    </recommendedName>
</protein>
<dbReference type="STRING" id="28028.CFLV_10255"/>
<evidence type="ECO:0000256" key="3">
    <source>
        <dbReference type="ARBA" id="ARBA00048707"/>
    </source>
</evidence>
<dbReference type="InterPro" id="IPR002833">
    <property type="entry name" value="PTH2"/>
</dbReference>
<proteinExistence type="predicted"/>
<dbReference type="Pfam" id="PF01981">
    <property type="entry name" value="PTH2"/>
    <property type="match status" value="1"/>
</dbReference>
<dbReference type="AlphaFoldDB" id="A0A1L7CNT7"/>
<organism evidence="4 6">
    <name type="scientific">Corynebacterium flavescens</name>
    <dbReference type="NCBI Taxonomy" id="28028"/>
    <lineage>
        <taxon>Bacteria</taxon>
        <taxon>Bacillati</taxon>
        <taxon>Actinomycetota</taxon>
        <taxon>Actinomycetes</taxon>
        <taxon>Mycobacteriales</taxon>
        <taxon>Corynebacteriaceae</taxon>
        <taxon>Corynebacterium</taxon>
    </lineage>
</organism>
<dbReference type="InterPro" id="IPR023476">
    <property type="entry name" value="Pep_tRNA_hydro_II_dom_sf"/>
</dbReference>
<dbReference type="Gene3D" id="3.40.1490.10">
    <property type="entry name" value="Bit1"/>
    <property type="match status" value="1"/>
</dbReference>
<dbReference type="RefSeq" id="WP_075730438.1">
    <property type="nucleotide sequence ID" value="NZ_BJNB01000005.1"/>
</dbReference>
<dbReference type="EMBL" id="CP009246">
    <property type="protein sequence ID" value="APT87504.1"/>
    <property type="molecule type" value="Genomic_DNA"/>
</dbReference>
<dbReference type="GeneID" id="82881065"/>
<keyword evidence="2" id="KW-0378">Hydrolase</keyword>
<dbReference type="SUPFAM" id="SSF102462">
    <property type="entry name" value="Peptidyl-tRNA hydrolase II"/>
    <property type="match status" value="1"/>
</dbReference>
<dbReference type="Proteomes" id="UP000185479">
    <property type="component" value="Chromosome"/>
</dbReference>
<evidence type="ECO:0000313" key="4">
    <source>
        <dbReference type="EMBL" id="APT87504.1"/>
    </source>
</evidence>
<comment type="catalytic activity">
    <reaction evidence="3">
        <text>an N-acyl-L-alpha-aminoacyl-tRNA + H2O = an N-acyl-L-amino acid + a tRNA + H(+)</text>
        <dbReference type="Rhea" id="RHEA:54448"/>
        <dbReference type="Rhea" id="RHEA-COMP:10123"/>
        <dbReference type="Rhea" id="RHEA-COMP:13883"/>
        <dbReference type="ChEBI" id="CHEBI:15377"/>
        <dbReference type="ChEBI" id="CHEBI:15378"/>
        <dbReference type="ChEBI" id="CHEBI:59874"/>
        <dbReference type="ChEBI" id="CHEBI:78442"/>
        <dbReference type="ChEBI" id="CHEBI:138191"/>
        <dbReference type="EC" id="3.1.1.29"/>
    </reaction>
</comment>
<sequence length="246" mass="26413">MTNFEVAHARLVAAATGRDWHEDPEDPARPETVQAMQIVLNLPKQEPPSRTVALEAAARAVVSVCLDDRAGEEGAFSQALAHWYGHRIRKIARRARNKAWRDVQALPGVSVADTARAFAPSALSEVDPQLSKLQIGHTELAHDEPGPALGDVPVIYIDASLPMSAGKAAAQVGHGSMLLAGHMDVEEARAWAQRGFMLSVREVPTEQFLRACAQPGAVVVRDAGFTEIAPDSATVCALRRPLEGLI</sequence>
<evidence type="ECO:0000313" key="7">
    <source>
        <dbReference type="Proteomes" id="UP000315353"/>
    </source>
</evidence>
<evidence type="ECO:0000256" key="1">
    <source>
        <dbReference type="ARBA" id="ARBA00013260"/>
    </source>
</evidence>
<evidence type="ECO:0000313" key="5">
    <source>
        <dbReference type="EMBL" id="GEB97049.1"/>
    </source>
</evidence>
<dbReference type="Proteomes" id="UP000315353">
    <property type="component" value="Unassembled WGS sequence"/>
</dbReference>
<name>A0A1L7CNT7_CORFL</name>
<gene>
    <name evidence="5" type="ORF">CFL01nite_05440</name>
    <name evidence="4" type="ORF">CFLV_10255</name>
</gene>
<evidence type="ECO:0000313" key="6">
    <source>
        <dbReference type="Proteomes" id="UP000185479"/>
    </source>
</evidence>
<reference evidence="5 7" key="2">
    <citation type="submission" date="2019-06" db="EMBL/GenBank/DDBJ databases">
        <title>Whole genome shotgun sequence of Corynebacterium flavescens NBRC 14136.</title>
        <authorList>
            <person name="Hosoyama A."/>
            <person name="Uohara A."/>
            <person name="Ohji S."/>
            <person name="Ichikawa N."/>
        </authorList>
    </citation>
    <scope>NUCLEOTIDE SEQUENCE [LARGE SCALE GENOMIC DNA]</scope>
    <source>
        <strain evidence="5 7">NBRC 14136</strain>
    </source>
</reference>